<dbReference type="PANTHER" id="PTHR43603">
    <property type="entry name" value="COBW DOMAIN-CONTAINING PROTEIN DDB_G0274527"/>
    <property type="match status" value="1"/>
</dbReference>
<sequence length="99" mass="11454">MLVQTGGRFQWGYVGRWWRFVPQSDWPRDDYRRDGVLNRWEEPVGDCRQEIVFIGQAIDCERLQHELDACLLTVEEINSGPGSWGRLPEADAFDALSAI</sequence>
<gene>
    <name evidence="2" type="ORF">SAMN05216550_12675</name>
</gene>
<organism evidence="2 3">
    <name type="scientific">Paraburkholderia tropica</name>
    <dbReference type="NCBI Taxonomy" id="92647"/>
    <lineage>
        <taxon>Bacteria</taxon>
        <taxon>Pseudomonadati</taxon>
        <taxon>Pseudomonadota</taxon>
        <taxon>Betaproteobacteria</taxon>
        <taxon>Burkholderiales</taxon>
        <taxon>Burkholderiaceae</taxon>
        <taxon>Paraburkholderia</taxon>
    </lineage>
</organism>
<name>A0AAQ1GN98_9BURK</name>
<dbReference type="AlphaFoldDB" id="A0AAQ1GN98"/>
<accession>A0AAQ1GN98</accession>
<dbReference type="Pfam" id="PF07683">
    <property type="entry name" value="CobW_C"/>
    <property type="match status" value="1"/>
</dbReference>
<dbReference type="SUPFAM" id="SSF90002">
    <property type="entry name" value="Hypothetical protein YjiA, C-terminal domain"/>
    <property type="match status" value="1"/>
</dbReference>
<evidence type="ECO:0000313" key="3">
    <source>
        <dbReference type="Proteomes" id="UP000183529"/>
    </source>
</evidence>
<evidence type="ECO:0000259" key="1">
    <source>
        <dbReference type="Pfam" id="PF07683"/>
    </source>
</evidence>
<comment type="caution">
    <text evidence="2">The sequence shown here is derived from an EMBL/GenBank/DDBJ whole genome shotgun (WGS) entry which is preliminary data.</text>
</comment>
<dbReference type="EMBL" id="FNZM01000026">
    <property type="protein sequence ID" value="SEK14102.1"/>
    <property type="molecule type" value="Genomic_DNA"/>
</dbReference>
<dbReference type="Proteomes" id="UP000183529">
    <property type="component" value="Unassembled WGS sequence"/>
</dbReference>
<reference evidence="2 3" key="1">
    <citation type="submission" date="2016-10" db="EMBL/GenBank/DDBJ databases">
        <authorList>
            <person name="Varghese N."/>
            <person name="Submissions S."/>
        </authorList>
    </citation>
    <scope>NUCLEOTIDE SEQUENCE [LARGE SCALE GENOMIC DNA]</scope>
    <source>
        <strain evidence="2 3">LMG 22274</strain>
    </source>
</reference>
<feature type="domain" description="CobW C-terminal" evidence="1">
    <location>
        <begin position="7"/>
        <end position="71"/>
    </location>
</feature>
<evidence type="ECO:0000313" key="2">
    <source>
        <dbReference type="EMBL" id="SEK14102.1"/>
    </source>
</evidence>
<dbReference type="InterPro" id="IPR051927">
    <property type="entry name" value="Zn_Chap_cDPG_Synth"/>
</dbReference>
<proteinExistence type="predicted"/>
<dbReference type="InterPro" id="IPR011629">
    <property type="entry name" value="CobW-like_C"/>
</dbReference>
<protein>
    <submittedName>
        <fullName evidence="2">Cobalamin synthesis protein cobW C-terminal domain-containing protein</fullName>
    </submittedName>
</protein>
<dbReference type="PANTHER" id="PTHR43603:SF1">
    <property type="entry name" value="ZINC-REGULATED GTPASE METALLOPROTEIN ACTIVATOR 1"/>
    <property type="match status" value="1"/>
</dbReference>